<dbReference type="InterPro" id="IPR011330">
    <property type="entry name" value="Glyco_hydro/deAcase_b/a-brl"/>
</dbReference>
<gene>
    <name evidence="3" type="ORF">PSQ40_01180</name>
</gene>
<evidence type="ECO:0000259" key="2">
    <source>
        <dbReference type="PROSITE" id="PS51677"/>
    </source>
</evidence>
<dbReference type="CDD" id="cd10967">
    <property type="entry name" value="CE4_GLA_like_6s"/>
    <property type="match status" value="1"/>
</dbReference>
<comment type="caution">
    <text evidence="3">The sequence shown here is derived from an EMBL/GenBank/DDBJ whole genome shotgun (WGS) entry which is preliminary data.</text>
</comment>
<feature type="domain" description="NodB homology" evidence="2">
    <location>
        <begin position="69"/>
        <end position="294"/>
    </location>
</feature>
<evidence type="ECO:0000256" key="1">
    <source>
        <dbReference type="ARBA" id="ARBA00022729"/>
    </source>
</evidence>
<dbReference type="Gene3D" id="3.20.20.370">
    <property type="entry name" value="Glycoside hydrolase/deacetylase"/>
    <property type="match status" value="1"/>
</dbReference>
<dbReference type="PANTHER" id="PTHR34216:SF11">
    <property type="entry name" value="CHITOOLIGOSACCHARIDE DEACETYLASE"/>
    <property type="match status" value="1"/>
</dbReference>
<dbReference type="EMBL" id="JAQSIP010000001">
    <property type="protein sequence ID" value="MDD0837172.1"/>
    <property type="molecule type" value="Genomic_DNA"/>
</dbReference>
<dbReference type="InterPro" id="IPR002509">
    <property type="entry name" value="NODB_dom"/>
</dbReference>
<evidence type="ECO:0000313" key="3">
    <source>
        <dbReference type="EMBL" id="MDD0837172.1"/>
    </source>
</evidence>
<dbReference type="PANTHER" id="PTHR34216">
    <property type="match status" value="1"/>
</dbReference>
<keyword evidence="1" id="KW-0732">Signal</keyword>
<dbReference type="InterPro" id="IPR051398">
    <property type="entry name" value="Polysacch_Deacetylase"/>
</dbReference>
<name>A0ABT5MWK8_9BURK</name>
<protein>
    <submittedName>
        <fullName evidence="3">Polysaccharide deacetylase family protein</fullName>
    </submittedName>
</protein>
<sequence>MSPASPRDGHRPEGQRLATCALHAGPEPMTAPGPARLPRAGLGPWLGTANRWLARRVARRPLAWGAGPGVVSLSFDDAPASACREGRDILAHEGALGTWYIAGGLTDQWEQGHRCHAVRDLQRLAAQGHELGCHTFSHQPVTGLSLAALREEWARNARFFTDTVGVAAPRHFSFPLGDYGLLSKPLAAAGFESVRLTRPGIHRGHADLTGLHAQALYDGGLSAAELQAQIEATAASGGWLILYTHAVSDQPGPWGCTPAQLAQALRLARQAGCLLLSVGQAIAHLRTRGAAPSA</sequence>
<accession>A0ABT5MWK8</accession>
<dbReference type="SUPFAM" id="SSF88713">
    <property type="entry name" value="Glycoside hydrolase/deacetylase"/>
    <property type="match status" value="1"/>
</dbReference>
<organism evidence="3 4">
    <name type="scientific">Curvibacter cyanobacteriorum</name>
    <dbReference type="NCBI Taxonomy" id="3026422"/>
    <lineage>
        <taxon>Bacteria</taxon>
        <taxon>Pseudomonadati</taxon>
        <taxon>Pseudomonadota</taxon>
        <taxon>Betaproteobacteria</taxon>
        <taxon>Burkholderiales</taxon>
        <taxon>Comamonadaceae</taxon>
        <taxon>Curvibacter</taxon>
    </lineage>
</organism>
<evidence type="ECO:0000313" key="4">
    <source>
        <dbReference type="Proteomes" id="UP001528673"/>
    </source>
</evidence>
<reference evidence="3 4" key="1">
    <citation type="submission" date="2023-02" db="EMBL/GenBank/DDBJ databases">
        <title>Bacterial whole genomic sequence of Curvibacter sp. HBC61.</title>
        <authorList>
            <person name="Le V."/>
            <person name="Ko S.-R."/>
            <person name="Ahn C.-Y."/>
            <person name="Oh H.-M."/>
        </authorList>
    </citation>
    <scope>NUCLEOTIDE SEQUENCE [LARGE SCALE GENOMIC DNA]</scope>
    <source>
        <strain evidence="3 4">HBC61</strain>
    </source>
</reference>
<dbReference type="PROSITE" id="PS51677">
    <property type="entry name" value="NODB"/>
    <property type="match status" value="1"/>
</dbReference>
<proteinExistence type="predicted"/>
<dbReference type="RefSeq" id="WP_273948098.1">
    <property type="nucleotide sequence ID" value="NZ_JAQSIP010000001.1"/>
</dbReference>
<keyword evidence="4" id="KW-1185">Reference proteome</keyword>
<dbReference type="Proteomes" id="UP001528673">
    <property type="component" value="Unassembled WGS sequence"/>
</dbReference>
<dbReference type="Pfam" id="PF01522">
    <property type="entry name" value="Polysacc_deac_1"/>
    <property type="match status" value="1"/>
</dbReference>